<dbReference type="Gene3D" id="3.60.40.10">
    <property type="entry name" value="PPM-type phosphatase domain"/>
    <property type="match status" value="1"/>
</dbReference>
<evidence type="ECO:0008006" key="3">
    <source>
        <dbReference type="Google" id="ProtNLM"/>
    </source>
</evidence>
<name>A0A2M8ELL0_UNCKA</name>
<gene>
    <name evidence="1" type="ORF">CO058_02530</name>
</gene>
<dbReference type="InterPro" id="IPR036457">
    <property type="entry name" value="PPM-type-like_dom_sf"/>
</dbReference>
<protein>
    <recommendedName>
        <fullName evidence="3">PPM-type phosphatase domain-containing protein</fullName>
    </recommendedName>
</protein>
<dbReference type="SUPFAM" id="SSF81606">
    <property type="entry name" value="PP2C-like"/>
    <property type="match status" value="1"/>
</dbReference>
<proteinExistence type="predicted"/>
<dbReference type="EMBL" id="PFSJ01000019">
    <property type="protein sequence ID" value="PJC23611.1"/>
    <property type="molecule type" value="Genomic_DNA"/>
</dbReference>
<accession>A0A2M8ELL0</accession>
<reference evidence="2" key="1">
    <citation type="submission" date="2017-09" db="EMBL/GenBank/DDBJ databases">
        <title>Depth-based differentiation of microbial function through sediment-hosted aquifers and enrichment of novel symbionts in the deep terrestrial subsurface.</title>
        <authorList>
            <person name="Probst A.J."/>
            <person name="Ladd B."/>
            <person name="Jarett J.K."/>
            <person name="Geller-Mcgrath D.E."/>
            <person name="Sieber C.M.K."/>
            <person name="Emerson J.B."/>
            <person name="Anantharaman K."/>
            <person name="Thomas B.C."/>
            <person name="Malmstrom R."/>
            <person name="Stieglmeier M."/>
            <person name="Klingl A."/>
            <person name="Woyke T."/>
            <person name="Ryan C.M."/>
            <person name="Banfield J.F."/>
        </authorList>
    </citation>
    <scope>NUCLEOTIDE SEQUENCE [LARGE SCALE GENOMIC DNA]</scope>
</reference>
<comment type="caution">
    <text evidence="1">The sequence shown here is derived from an EMBL/GenBank/DDBJ whole genome shotgun (WGS) entry which is preliminary data.</text>
</comment>
<sequence>MHGLKQDGKVWDELVGISWNCYNAAYPSPKHPQHTEDASLELPAIGLFGIFDGIGGMDNGALASRIAKHSFSESFQEQQGTVQESMYKAYEEARSQVIAKANGGDTTVLSDENTTRQGVFLTRWRLSNIQGKRKSPRVPNP</sequence>
<dbReference type="Proteomes" id="UP000229756">
    <property type="component" value="Unassembled WGS sequence"/>
</dbReference>
<evidence type="ECO:0000313" key="2">
    <source>
        <dbReference type="Proteomes" id="UP000229756"/>
    </source>
</evidence>
<dbReference type="AlphaFoldDB" id="A0A2M8ELL0"/>
<evidence type="ECO:0000313" key="1">
    <source>
        <dbReference type="EMBL" id="PJC23611.1"/>
    </source>
</evidence>
<organism evidence="1 2">
    <name type="scientific">candidate division WWE3 bacterium CG_4_9_14_0_2_um_filter_35_11</name>
    <dbReference type="NCBI Taxonomy" id="1975077"/>
    <lineage>
        <taxon>Bacteria</taxon>
        <taxon>Katanobacteria</taxon>
    </lineage>
</organism>